<dbReference type="EMBL" id="CACRXK020019843">
    <property type="protein sequence ID" value="CAB4034123.1"/>
    <property type="molecule type" value="Genomic_DNA"/>
</dbReference>
<feature type="non-terminal residue" evidence="9">
    <location>
        <position position="1"/>
    </location>
</feature>
<dbReference type="OrthoDB" id="10051855at2759"/>
<proteinExistence type="predicted"/>
<dbReference type="GO" id="GO:0007154">
    <property type="term" value="P:cell communication"/>
    <property type="evidence" value="ECO:0007669"/>
    <property type="project" value="InterPro"/>
</dbReference>
<feature type="disulfide bond" evidence="8">
    <location>
        <begin position="138"/>
        <end position="148"/>
    </location>
</feature>
<dbReference type="InterPro" id="IPR001190">
    <property type="entry name" value="SRCR"/>
</dbReference>
<dbReference type="GO" id="GO:0016020">
    <property type="term" value="C:membrane"/>
    <property type="evidence" value="ECO:0007669"/>
    <property type="project" value="InterPro"/>
</dbReference>
<feature type="disulfide bond" evidence="8">
    <location>
        <begin position="94"/>
        <end position="158"/>
    </location>
</feature>
<gene>
    <name evidence="9" type="ORF">PACLA_8A069813</name>
</gene>
<dbReference type="InterPro" id="IPR038081">
    <property type="entry name" value="CalX-like_sf"/>
</dbReference>
<keyword evidence="10" id="KW-1185">Reference proteome</keyword>
<evidence type="ECO:0000256" key="6">
    <source>
        <dbReference type="ARBA" id="ARBA00023180"/>
    </source>
</evidence>
<keyword evidence="6" id="KW-0325">Glycoprotein</keyword>
<dbReference type="AlphaFoldDB" id="A0A7D9LGA1"/>
<dbReference type="InterPro" id="IPR036772">
    <property type="entry name" value="SRCR-like_dom_sf"/>
</dbReference>
<dbReference type="Pfam" id="PF00530">
    <property type="entry name" value="SRCR"/>
    <property type="match status" value="2"/>
</dbReference>
<evidence type="ECO:0000313" key="9">
    <source>
        <dbReference type="EMBL" id="CAB4034123.1"/>
    </source>
</evidence>
<dbReference type="Pfam" id="PF03160">
    <property type="entry name" value="Calx-beta"/>
    <property type="match status" value="1"/>
</dbReference>
<dbReference type="Proteomes" id="UP001152795">
    <property type="component" value="Unassembled WGS sequence"/>
</dbReference>
<dbReference type="Gene3D" id="2.10.25.10">
    <property type="entry name" value="Laminin"/>
    <property type="match status" value="1"/>
</dbReference>
<evidence type="ECO:0000256" key="7">
    <source>
        <dbReference type="PROSITE-ProRule" id="PRU00076"/>
    </source>
</evidence>
<feature type="disulfide bond" evidence="8">
    <location>
        <begin position="31"/>
        <end position="41"/>
    </location>
</feature>
<dbReference type="InterPro" id="IPR003644">
    <property type="entry name" value="Calx_beta"/>
</dbReference>
<evidence type="ECO:0000313" key="10">
    <source>
        <dbReference type="Proteomes" id="UP001152795"/>
    </source>
</evidence>
<dbReference type="PROSITE" id="PS50287">
    <property type="entry name" value="SRCR_2"/>
    <property type="match status" value="2"/>
</dbReference>
<evidence type="ECO:0000256" key="8">
    <source>
        <dbReference type="PROSITE-ProRule" id="PRU00196"/>
    </source>
</evidence>
<dbReference type="PROSITE" id="PS50026">
    <property type="entry name" value="EGF_3"/>
    <property type="match status" value="1"/>
</dbReference>
<evidence type="ECO:0000256" key="4">
    <source>
        <dbReference type="ARBA" id="ARBA00022837"/>
    </source>
</evidence>
<dbReference type="SUPFAM" id="SSF56487">
    <property type="entry name" value="SRCR-like"/>
    <property type="match status" value="2"/>
</dbReference>
<dbReference type="Gene3D" id="3.10.250.10">
    <property type="entry name" value="SRCR-like domain"/>
    <property type="match status" value="2"/>
</dbReference>
<keyword evidence="1 7" id="KW-0245">EGF-like domain</keyword>
<keyword evidence="3" id="KW-0677">Repeat</keyword>
<evidence type="ECO:0000256" key="2">
    <source>
        <dbReference type="ARBA" id="ARBA00022729"/>
    </source>
</evidence>
<feature type="disulfide bond" evidence="8">
    <location>
        <begin position="107"/>
        <end position="168"/>
    </location>
</feature>
<organism evidence="9 10">
    <name type="scientific">Paramuricea clavata</name>
    <name type="common">Red gorgonian</name>
    <name type="synonym">Violescent sea-whip</name>
    <dbReference type="NCBI Taxonomy" id="317549"/>
    <lineage>
        <taxon>Eukaryota</taxon>
        <taxon>Metazoa</taxon>
        <taxon>Cnidaria</taxon>
        <taxon>Anthozoa</taxon>
        <taxon>Octocorallia</taxon>
        <taxon>Malacalcyonacea</taxon>
        <taxon>Plexauridae</taxon>
        <taxon>Paramuricea</taxon>
    </lineage>
</organism>
<dbReference type="InterPro" id="IPR000742">
    <property type="entry name" value="EGF"/>
</dbReference>
<dbReference type="Pfam" id="PF12947">
    <property type="entry name" value="EGF_3"/>
    <property type="match status" value="1"/>
</dbReference>
<dbReference type="PANTHER" id="PTHR19331:SF465">
    <property type="entry name" value="EGG PEPTIDE SPERACT RECEPTOR"/>
    <property type="match status" value="1"/>
</dbReference>
<evidence type="ECO:0000256" key="3">
    <source>
        <dbReference type="ARBA" id="ARBA00022737"/>
    </source>
</evidence>
<dbReference type="Gene3D" id="2.60.40.2030">
    <property type="match status" value="1"/>
</dbReference>
<sequence>LGYLNKYGVRAFLGRDIPDGTGPIWLYDVDCIGNELNLTSCSHSGWGNKHCKHSEDAGIECSSTTAPLRLQGPLSENGTGRVEVFYSGEWGTICDDSWDIDDAKVVCHQLGYTYAVRALAGSYVSDGSGRIWLDDVRCNGSEQSLTNCSHNGWGSENCGHDEDAGVECSSRDTRCGGACHSMAECVPDRKSYGCQCKVGYSGDGTSCTVVLPTLGFSNGSNLAVDEGIPVVLTIQVTGLLTTEISAMATVLLASASNADFDALPLPGLNFSPGNTNETVTIATKDDSIIEPDEVFVVTLSTASPNAQIDKVKGVIIITINDND</sequence>
<dbReference type="SMART" id="SM00202">
    <property type="entry name" value="SR"/>
    <property type="match status" value="2"/>
</dbReference>
<keyword evidence="4" id="KW-0106">Calcium</keyword>
<dbReference type="SUPFAM" id="SSF141072">
    <property type="entry name" value="CalX-like"/>
    <property type="match status" value="1"/>
</dbReference>
<evidence type="ECO:0000256" key="1">
    <source>
        <dbReference type="ARBA" id="ARBA00022536"/>
    </source>
</evidence>
<dbReference type="PRINTS" id="PR00258">
    <property type="entry name" value="SPERACTRCPTR"/>
</dbReference>
<name>A0A7D9LGA1_PARCT</name>
<protein>
    <submittedName>
        <fullName evidence="9">Deleted in malignant brain tumors 1 -like</fullName>
    </submittedName>
</protein>
<feature type="non-terminal residue" evidence="9">
    <location>
        <position position="323"/>
    </location>
</feature>
<comment type="caution">
    <text evidence="8">Lacks conserved residue(s) required for the propagation of feature annotation.</text>
</comment>
<dbReference type="FunFam" id="3.10.250.10:FF:000001">
    <property type="entry name" value="Lysyl oxidase 4 isoform X1"/>
    <property type="match status" value="1"/>
</dbReference>
<keyword evidence="2" id="KW-0732">Signal</keyword>
<dbReference type="PANTHER" id="PTHR19331">
    <property type="entry name" value="SCAVENGER RECEPTOR DOMAIN-CONTAINING"/>
    <property type="match status" value="1"/>
</dbReference>
<comment type="caution">
    <text evidence="9">The sequence shown here is derived from an EMBL/GenBank/DDBJ whole genome shotgun (WGS) entry which is preliminary data.</text>
</comment>
<dbReference type="PROSITE" id="PS01186">
    <property type="entry name" value="EGF_2"/>
    <property type="match status" value="1"/>
</dbReference>
<dbReference type="InterPro" id="IPR024731">
    <property type="entry name" value="NELL2-like_EGF"/>
</dbReference>
<evidence type="ECO:0000256" key="5">
    <source>
        <dbReference type="ARBA" id="ARBA00023157"/>
    </source>
</evidence>
<accession>A0A7D9LGA1</accession>
<feature type="disulfide bond" evidence="7">
    <location>
        <begin position="175"/>
        <end position="185"/>
    </location>
</feature>
<keyword evidence="5 8" id="KW-1015">Disulfide bond</keyword>
<reference evidence="9" key="1">
    <citation type="submission" date="2020-04" db="EMBL/GenBank/DDBJ databases">
        <authorList>
            <person name="Alioto T."/>
            <person name="Alioto T."/>
            <person name="Gomez Garrido J."/>
        </authorList>
    </citation>
    <scope>NUCLEOTIDE SEQUENCE</scope>
    <source>
        <strain evidence="9">A484AB</strain>
    </source>
</reference>